<proteinExistence type="predicted"/>
<evidence type="ECO:0000313" key="2">
    <source>
        <dbReference type="Proteomes" id="UP001209878"/>
    </source>
</evidence>
<dbReference type="EMBL" id="JAODUO010000364">
    <property type="protein sequence ID" value="KAK2182177.1"/>
    <property type="molecule type" value="Genomic_DNA"/>
</dbReference>
<dbReference type="Proteomes" id="UP001209878">
    <property type="component" value="Unassembled WGS sequence"/>
</dbReference>
<protein>
    <submittedName>
        <fullName evidence="1">Uncharacterized protein</fullName>
    </submittedName>
</protein>
<dbReference type="AlphaFoldDB" id="A0AAD9L3J5"/>
<gene>
    <name evidence="1" type="ORF">NP493_364g02073</name>
</gene>
<keyword evidence="2" id="KW-1185">Reference proteome</keyword>
<reference evidence="1" key="1">
    <citation type="journal article" date="2023" name="Mol. Biol. Evol.">
        <title>Third-Generation Sequencing Reveals the Adaptive Role of the Epigenome in Three Deep-Sea Polychaetes.</title>
        <authorList>
            <person name="Perez M."/>
            <person name="Aroh O."/>
            <person name="Sun Y."/>
            <person name="Lan Y."/>
            <person name="Juniper S.K."/>
            <person name="Young C.R."/>
            <person name="Angers B."/>
            <person name="Qian P.Y."/>
        </authorList>
    </citation>
    <scope>NUCLEOTIDE SEQUENCE</scope>
    <source>
        <strain evidence="1">R07B-5</strain>
    </source>
</reference>
<accession>A0AAD9L3J5</accession>
<organism evidence="1 2">
    <name type="scientific">Ridgeia piscesae</name>
    <name type="common">Tubeworm</name>
    <dbReference type="NCBI Taxonomy" id="27915"/>
    <lineage>
        <taxon>Eukaryota</taxon>
        <taxon>Metazoa</taxon>
        <taxon>Spiralia</taxon>
        <taxon>Lophotrochozoa</taxon>
        <taxon>Annelida</taxon>
        <taxon>Polychaeta</taxon>
        <taxon>Sedentaria</taxon>
        <taxon>Canalipalpata</taxon>
        <taxon>Sabellida</taxon>
        <taxon>Siboglinidae</taxon>
        <taxon>Ridgeia</taxon>
    </lineage>
</organism>
<sequence length="112" mass="12354">MSGHSCCWSGQITLLGLCERWRATTFVAHGTGLTHAPALSSHLVPWGQQWMPSAQHIACGLGQQPYFFVFRIWQQVVPSGHSMFESGHLMAVPPTGVFDARRECIDMGTVMP</sequence>
<name>A0AAD9L3J5_RIDPI</name>
<comment type="caution">
    <text evidence="1">The sequence shown here is derived from an EMBL/GenBank/DDBJ whole genome shotgun (WGS) entry which is preliminary data.</text>
</comment>
<evidence type="ECO:0000313" key="1">
    <source>
        <dbReference type="EMBL" id="KAK2182177.1"/>
    </source>
</evidence>